<dbReference type="RefSeq" id="WP_111276189.1">
    <property type="nucleotide sequence ID" value="NZ_QFYS01000004.1"/>
</dbReference>
<organism evidence="1 2">
    <name type="scientific">Phenylobacterium kunshanense</name>
    <dbReference type="NCBI Taxonomy" id="1445034"/>
    <lineage>
        <taxon>Bacteria</taxon>
        <taxon>Pseudomonadati</taxon>
        <taxon>Pseudomonadota</taxon>
        <taxon>Alphaproteobacteria</taxon>
        <taxon>Caulobacterales</taxon>
        <taxon>Caulobacteraceae</taxon>
        <taxon>Phenylobacterium</taxon>
    </lineage>
</organism>
<evidence type="ECO:0000313" key="2">
    <source>
        <dbReference type="Proteomes" id="UP000249524"/>
    </source>
</evidence>
<evidence type="ECO:0000313" key="1">
    <source>
        <dbReference type="EMBL" id="RAK65593.1"/>
    </source>
</evidence>
<dbReference type="OrthoDB" id="8253774at2"/>
<dbReference type="Proteomes" id="UP000249524">
    <property type="component" value="Unassembled WGS sequence"/>
</dbReference>
<name>A0A328BET5_9CAUL</name>
<dbReference type="AlphaFoldDB" id="A0A328BET5"/>
<gene>
    <name evidence="1" type="ORF">DJ019_11585</name>
</gene>
<proteinExistence type="predicted"/>
<protein>
    <submittedName>
        <fullName evidence="1">Uncharacterized protein</fullName>
    </submittedName>
</protein>
<reference evidence="1 2" key="1">
    <citation type="submission" date="2018-05" db="EMBL/GenBank/DDBJ databases">
        <authorList>
            <person name="Lanie J.A."/>
            <person name="Ng W.-L."/>
            <person name="Kazmierczak K.M."/>
            <person name="Andrzejewski T.M."/>
            <person name="Davidsen T.M."/>
            <person name="Wayne K.J."/>
            <person name="Tettelin H."/>
            <person name="Glass J.I."/>
            <person name="Rusch D."/>
            <person name="Podicherti R."/>
            <person name="Tsui H.-C.T."/>
            <person name="Winkler M.E."/>
        </authorList>
    </citation>
    <scope>NUCLEOTIDE SEQUENCE [LARGE SCALE GENOMIC DNA]</scope>
    <source>
        <strain evidence="1 2">BUT-10</strain>
    </source>
</reference>
<comment type="caution">
    <text evidence="1">The sequence shown here is derived from an EMBL/GenBank/DDBJ whole genome shotgun (WGS) entry which is preliminary data.</text>
</comment>
<dbReference type="EMBL" id="QFYS01000004">
    <property type="protein sequence ID" value="RAK65593.1"/>
    <property type="molecule type" value="Genomic_DNA"/>
</dbReference>
<sequence length="259" mass="27778">MPSQSPPDRATRAARLAGVFEVQLRLARRMAELTGAPLGDMVLRHTNLHRRFGLGRISAGVAPAWAPFAEALERAADLSEQVAIVQATFVAAQPETYPGPGRTGFGCFACDDAASADGAVHIHFRNADTCEAGGPLSAAKLARRKAEMAALVAHVRVRLPQASHIRGRSWLYNLEAYRRVFPPDYGASRRSVGDEPVRLDGNSLWGQLIGSDEGVRPGVRDAVVSALPGLDPSAPWKVFPLSVLATGAPLESFEAFYRS</sequence>
<keyword evidence="2" id="KW-1185">Reference proteome</keyword>
<accession>A0A328BET5</accession>